<dbReference type="PANTHER" id="PTHR31104">
    <property type="entry name" value="PEPTIDE-N4-(N-ACETYL-BETA-GLUCOSAMINYL)ASPARAGINE AMIDASE A PROTEIN"/>
    <property type="match status" value="1"/>
</dbReference>
<accession>A0A6A3BA09</accession>
<comment type="caution">
    <text evidence="2">The sequence shown here is derived from an EMBL/GenBank/DDBJ whole genome shotgun (WGS) entry which is preliminary data.</text>
</comment>
<dbReference type="EMBL" id="VEPZ02000883">
    <property type="protein sequence ID" value="KAE8713031.1"/>
    <property type="molecule type" value="Genomic_DNA"/>
</dbReference>
<evidence type="ECO:0000313" key="3">
    <source>
        <dbReference type="Proteomes" id="UP000436088"/>
    </source>
</evidence>
<evidence type="ECO:0000259" key="1">
    <source>
        <dbReference type="Pfam" id="PF12222"/>
    </source>
</evidence>
<proteinExistence type="predicted"/>
<reference evidence="2" key="1">
    <citation type="submission" date="2019-09" db="EMBL/GenBank/DDBJ databases">
        <title>Draft genome information of white flower Hibiscus syriacus.</title>
        <authorList>
            <person name="Kim Y.-M."/>
        </authorList>
    </citation>
    <scope>NUCLEOTIDE SEQUENCE [LARGE SCALE GENOMIC DNA]</scope>
    <source>
        <strain evidence="2">YM2019G1</strain>
    </source>
</reference>
<keyword evidence="3" id="KW-1185">Reference proteome</keyword>
<dbReference type="Proteomes" id="UP000436088">
    <property type="component" value="Unassembled WGS sequence"/>
</dbReference>
<feature type="domain" description="Peptide N-acetyl-beta-D-glucosaminyl asparaginase amidase A N-terminal" evidence="1">
    <location>
        <begin position="108"/>
        <end position="204"/>
    </location>
</feature>
<dbReference type="Pfam" id="PF12222">
    <property type="entry name" value="PNGaseA"/>
    <property type="match status" value="1"/>
</dbReference>
<dbReference type="AlphaFoldDB" id="A0A6A3BA09"/>
<dbReference type="InterPro" id="IPR021102">
    <property type="entry name" value="PNGase_A"/>
</dbReference>
<dbReference type="Pfam" id="PF25156">
    <property type="entry name" value="PNGase_A_C"/>
    <property type="match status" value="1"/>
</dbReference>
<name>A0A6A3BA09_HIBSY</name>
<dbReference type="InterPro" id="IPR056948">
    <property type="entry name" value="PNGaseA_N"/>
</dbReference>
<protein>
    <submittedName>
        <fullName evidence="2">Peptide-N4-(N-acetyl-beta-glucosaminyl)asparagine amidase A</fullName>
    </submittedName>
</protein>
<evidence type="ECO:0000313" key="2">
    <source>
        <dbReference type="EMBL" id="KAE8713031.1"/>
    </source>
</evidence>
<gene>
    <name evidence="2" type="ORF">F3Y22_tig00110220pilonHSYRG00106</name>
</gene>
<organism evidence="2 3">
    <name type="scientific">Hibiscus syriacus</name>
    <name type="common">Rose of Sharon</name>
    <dbReference type="NCBI Taxonomy" id="106335"/>
    <lineage>
        <taxon>Eukaryota</taxon>
        <taxon>Viridiplantae</taxon>
        <taxon>Streptophyta</taxon>
        <taxon>Embryophyta</taxon>
        <taxon>Tracheophyta</taxon>
        <taxon>Spermatophyta</taxon>
        <taxon>Magnoliopsida</taxon>
        <taxon>eudicotyledons</taxon>
        <taxon>Gunneridae</taxon>
        <taxon>Pentapetalae</taxon>
        <taxon>rosids</taxon>
        <taxon>malvids</taxon>
        <taxon>Malvales</taxon>
        <taxon>Malvaceae</taxon>
        <taxon>Malvoideae</taxon>
        <taxon>Hibiscus</taxon>
    </lineage>
</organism>
<sequence length="416" mass="46838">MECYVQRKAIRPDFRSLVIWCEASQELHRRADSYRDHLECSKGCNKKSIEKAENLTSGFGSEADLIVPFSRNLPLNDGLRFEIENSSDVKVREFDIPLNVYRAVLEVEVVISLDGEVVGAVWPFTVVYTGGINPLFWRTISGICSFDLPSYDIEISPFLGNLLDGKMHELSFSVTNALNVCYVDANLHLWLDSKSGKTEGKLLQHHVVPLDVSSVFDFKGLNGTFVTNTTRFVSSTGWVKSTYGTFATKYVQDLRYSNTMVMAKDGNLQIVNQTIRFDDSVYAKLPASNVESKKSLKRFRLSLYTDNVYGGNGTQLMVTNVTLGFNEKMFKDADAKLPTSLLRNLQEGNGVIVVKYNVVISGVGSTQQSYDYNGDKFCYSRNISSSNYIIVDDEVRKTCNERSKTLVGYGLTRWWP</sequence>